<accession>A0A919A332</accession>
<gene>
    <name evidence="2" type="ORF">GCM10014715_46080</name>
</gene>
<keyword evidence="1" id="KW-1133">Transmembrane helix</keyword>
<comment type="caution">
    <text evidence="2">The sequence shown here is derived from an EMBL/GenBank/DDBJ whole genome shotgun (WGS) entry which is preliminary data.</text>
</comment>
<organism evidence="2 3">
    <name type="scientific">Streptomyces spiralis</name>
    <dbReference type="NCBI Taxonomy" id="66376"/>
    <lineage>
        <taxon>Bacteria</taxon>
        <taxon>Bacillati</taxon>
        <taxon>Actinomycetota</taxon>
        <taxon>Actinomycetes</taxon>
        <taxon>Kitasatosporales</taxon>
        <taxon>Streptomycetaceae</taxon>
        <taxon>Streptomyces</taxon>
    </lineage>
</organism>
<dbReference type="Proteomes" id="UP000641386">
    <property type="component" value="Unassembled WGS sequence"/>
</dbReference>
<protein>
    <submittedName>
        <fullName evidence="2">Uncharacterized protein</fullName>
    </submittedName>
</protein>
<sequence length="408" mass="45273">MAVIVLVLLLTTLPLSFFGIDDFLHALTFPGRVTGTVLIAVALATLLGAAAALDHWLWRSFPYSGVVALIGAFAAFLTNLFLLVETTKDGDSTIVPALFAALTAGSVWAVYAVWRTSVVIPAPKRVAVALIVSSVIAIANFGYQNLYQPYQRETRPLLKLSTGKPDVSQDGKAFAVPVDITFENHGTVGFYVLGTEFHAMAEHVPLSKTDRLREQWRTDAEQWANSQEINPLSRREIHQPGQLVQAQPWMDPGVWIDPGDVFSMRVVVQLPIDTPYDQLAMYASASLARKDQLDLEPPLQFKAYSWKGSNVPVWVKKQEKNGLDTLVYQARVHENNAIDEFTREPRYVSVYWEFGAHGSSVLSAVAPQGEEDHKVNGEEQKEVISRYGLVDVLAGPVERTLWDIKSRQ</sequence>
<dbReference type="EMBL" id="BNBC01000022">
    <property type="protein sequence ID" value="GHE84709.1"/>
    <property type="molecule type" value="Genomic_DNA"/>
</dbReference>
<evidence type="ECO:0000313" key="3">
    <source>
        <dbReference type="Proteomes" id="UP000641386"/>
    </source>
</evidence>
<feature type="transmembrane region" description="Helical" evidence="1">
    <location>
        <begin position="126"/>
        <end position="143"/>
    </location>
</feature>
<reference evidence="2" key="1">
    <citation type="journal article" date="2014" name="Int. J. Syst. Evol. Microbiol.">
        <title>Complete genome sequence of Corynebacterium casei LMG S-19264T (=DSM 44701T), isolated from a smear-ripened cheese.</title>
        <authorList>
            <consortium name="US DOE Joint Genome Institute (JGI-PGF)"/>
            <person name="Walter F."/>
            <person name="Albersmeier A."/>
            <person name="Kalinowski J."/>
            <person name="Ruckert C."/>
        </authorList>
    </citation>
    <scope>NUCLEOTIDE SEQUENCE</scope>
    <source>
        <strain evidence="2">JCM 3302</strain>
    </source>
</reference>
<keyword evidence="1" id="KW-0812">Transmembrane</keyword>
<name>A0A919A332_9ACTN</name>
<dbReference type="AlphaFoldDB" id="A0A919A332"/>
<feature type="transmembrane region" description="Helical" evidence="1">
    <location>
        <begin position="94"/>
        <end position="114"/>
    </location>
</feature>
<keyword evidence="1" id="KW-0472">Membrane</keyword>
<feature type="transmembrane region" description="Helical" evidence="1">
    <location>
        <begin position="60"/>
        <end position="82"/>
    </location>
</feature>
<dbReference type="RefSeq" id="WP_229903687.1">
    <property type="nucleotide sequence ID" value="NZ_BNBC01000022.1"/>
</dbReference>
<evidence type="ECO:0000313" key="2">
    <source>
        <dbReference type="EMBL" id="GHE84709.1"/>
    </source>
</evidence>
<reference evidence="2" key="2">
    <citation type="submission" date="2020-09" db="EMBL/GenBank/DDBJ databases">
        <authorList>
            <person name="Sun Q."/>
            <person name="Ohkuma M."/>
        </authorList>
    </citation>
    <scope>NUCLEOTIDE SEQUENCE</scope>
    <source>
        <strain evidence="2">JCM 3302</strain>
    </source>
</reference>
<proteinExistence type="predicted"/>
<evidence type="ECO:0000256" key="1">
    <source>
        <dbReference type="SAM" id="Phobius"/>
    </source>
</evidence>
<feature type="transmembrane region" description="Helical" evidence="1">
    <location>
        <begin position="34"/>
        <end position="53"/>
    </location>
</feature>
<keyword evidence="3" id="KW-1185">Reference proteome</keyword>